<keyword evidence="1" id="KW-0472">Membrane</keyword>
<feature type="transmembrane region" description="Helical" evidence="1">
    <location>
        <begin position="16"/>
        <end position="35"/>
    </location>
</feature>
<feature type="non-terminal residue" evidence="2">
    <location>
        <position position="134"/>
    </location>
</feature>
<dbReference type="AlphaFoldDB" id="A0A382UVI6"/>
<keyword evidence="1" id="KW-1133">Transmembrane helix</keyword>
<reference evidence="2" key="1">
    <citation type="submission" date="2018-05" db="EMBL/GenBank/DDBJ databases">
        <authorList>
            <person name="Lanie J.A."/>
            <person name="Ng W.-L."/>
            <person name="Kazmierczak K.M."/>
            <person name="Andrzejewski T.M."/>
            <person name="Davidsen T.M."/>
            <person name="Wayne K.J."/>
            <person name="Tettelin H."/>
            <person name="Glass J.I."/>
            <person name="Rusch D."/>
            <person name="Podicherti R."/>
            <person name="Tsui H.-C.T."/>
            <person name="Winkler M.E."/>
        </authorList>
    </citation>
    <scope>NUCLEOTIDE SEQUENCE</scope>
</reference>
<evidence type="ECO:0000313" key="2">
    <source>
        <dbReference type="EMBL" id="SVD37681.1"/>
    </source>
</evidence>
<gene>
    <name evidence="2" type="ORF">METZ01_LOCUS390535</name>
</gene>
<accession>A0A382UVI6</accession>
<organism evidence="2">
    <name type="scientific">marine metagenome</name>
    <dbReference type="NCBI Taxonomy" id="408172"/>
    <lineage>
        <taxon>unclassified sequences</taxon>
        <taxon>metagenomes</taxon>
        <taxon>ecological metagenomes</taxon>
    </lineage>
</organism>
<evidence type="ECO:0000256" key="1">
    <source>
        <dbReference type="SAM" id="Phobius"/>
    </source>
</evidence>
<keyword evidence="1" id="KW-0812">Transmembrane</keyword>
<sequence length="134" mass="15314">MFSKIKNNLINQSVNYPIRTLVISICCTLFIFLGFKHFRVDDDLGKTFPKDMPSKIILDSIQEEFGETELIFVAFGKPGHNILKDKWAIAQNKFFTDAILKNIKAVDKVISLSTFNKIDGNDDYLDIGSLQDEY</sequence>
<protein>
    <recommendedName>
        <fullName evidence="3">Membrane transport protein MMPL domain-containing protein</fullName>
    </recommendedName>
</protein>
<proteinExistence type="predicted"/>
<name>A0A382UVI6_9ZZZZ</name>
<dbReference type="EMBL" id="UINC01146760">
    <property type="protein sequence ID" value="SVD37681.1"/>
    <property type="molecule type" value="Genomic_DNA"/>
</dbReference>
<evidence type="ECO:0008006" key="3">
    <source>
        <dbReference type="Google" id="ProtNLM"/>
    </source>
</evidence>